<dbReference type="InterPro" id="IPR041679">
    <property type="entry name" value="DNA2/NAM7-like_C"/>
</dbReference>
<feature type="domain" description="DEAD/DEAH-box helicase" evidence="5">
    <location>
        <begin position="28"/>
        <end position="158"/>
    </location>
</feature>
<dbReference type="GO" id="GO:0003676">
    <property type="term" value="F:nucleic acid binding"/>
    <property type="evidence" value="ECO:0007669"/>
    <property type="project" value="InterPro"/>
</dbReference>
<dbReference type="GO" id="GO:0005524">
    <property type="term" value="F:ATP binding"/>
    <property type="evidence" value="ECO:0007669"/>
    <property type="project" value="UniProtKB-KW"/>
</dbReference>
<evidence type="ECO:0000259" key="6">
    <source>
        <dbReference type="Pfam" id="PF13087"/>
    </source>
</evidence>
<evidence type="ECO:0000313" key="7">
    <source>
        <dbReference type="EMBL" id="HEM67424.1"/>
    </source>
</evidence>
<dbReference type="EMBL" id="DSEU01000050">
    <property type="protein sequence ID" value="HEM67424.1"/>
    <property type="molecule type" value="Genomic_DNA"/>
</dbReference>
<evidence type="ECO:0000256" key="2">
    <source>
        <dbReference type="ARBA" id="ARBA00022801"/>
    </source>
</evidence>
<dbReference type="Pfam" id="PF13087">
    <property type="entry name" value="AAA_12"/>
    <property type="match status" value="1"/>
</dbReference>
<dbReference type="AlphaFoldDB" id="A0A7J2U3S2"/>
<dbReference type="SUPFAM" id="SSF52540">
    <property type="entry name" value="P-loop containing nucleoside triphosphate hydrolases"/>
    <property type="match status" value="1"/>
</dbReference>
<keyword evidence="4" id="KW-0067">ATP-binding</keyword>
<keyword evidence="1" id="KW-0547">Nucleotide-binding</keyword>
<feature type="domain" description="DNA2/NAM7 helicase-like C-terminal" evidence="6">
    <location>
        <begin position="249"/>
        <end position="476"/>
    </location>
</feature>
<dbReference type="Gene3D" id="3.40.50.300">
    <property type="entry name" value="P-loop containing nucleotide triphosphate hydrolases"/>
    <property type="match status" value="2"/>
</dbReference>
<dbReference type="PANTHER" id="PTHR43788">
    <property type="entry name" value="DNA2/NAM7 HELICASE FAMILY MEMBER"/>
    <property type="match status" value="1"/>
</dbReference>
<dbReference type="InterPro" id="IPR011545">
    <property type="entry name" value="DEAD/DEAH_box_helicase_dom"/>
</dbReference>
<dbReference type="InterPro" id="IPR027417">
    <property type="entry name" value="P-loop_NTPase"/>
</dbReference>
<evidence type="ECO:0000256" key="4">
    <source>
        <dbReference type="ARBA" id="ARBA00022840"/>
    </source>
</evidence>
<comment type="caution">
    <text evidence="7">The sequence shown here is derived from an EMBL/GenBank/DDBJ whole genome shotgun (WGS) entry which is preliminary data.</text>
</comment>
<dbReference type="Pfam" id="PF00270">
    <property type="entry name" value="DEAD"/>
    <property type="match status" value="1"/>
</dbReference>
<organism evidence="7">
    <name type="scientific">Ignisphaera aggregans</name>
    <dbReference type="NCBI Taxonomy" id="334771"/>
    <lineage>
        <taxon>Archaea</taxon>
        <taxon>Thermoproteota</taxon>
        <taxon>Thermoprotei</taxon>
        <taxon>Desulfurococcales</taxon>
        <taxon>Desulfurococcaceae</taxon>
        <taxon>Ignisphaera</taxon>
    </lineage>
</organism>
<gene>
    <name evidence="7" type="ORF">ENO26_07675</name>
</gene>
<name>A0A7J2U3S2_9CREN</name>
<proteinExistence type="predicted"/>
<evidence type="ECO:0000256" key="3">
    <source>
        <dbReference type="ARBA" id="ARBA00022806"/>
    </source>
</evidence>
<dbReference type="GO" id="GO:0043139">
    <property type="term" value="F:5'-3' DNA helicase activity"/>
    <property type="evidence" value="ECO:0007669"/>
    <property type="project" value="TreeGrafter"/>
</dbReference>
<protein>
    <submittedName>
        <fullName evidence="7">DEAD/DEAH box helicase</fullName>
    </submittedName>
</protein>
<keyword evidence="3 7" id="KW-0347">Helicase</keyword>
<evidence type="ECO:0000256" key="1">
    <source>
        <dbReference type="ARBA" id="ARBA00022741"/>
    </source>
</evidence>
<reference evidence="7" key="1">
    <citation type="journal article" date="2020" name="mSystems">
        <title>Genome- and Community-Level Interaction Insights into Carbon Utilization and Element Cycling Functions of Hydrothermarchaeota in Hydrothermal Sediment.</title>
        <authorList>
            <person name="Zhou Z."/>
            <person name="Liu Y."/>
            <person name="Xu W."/>
            <person name="Pan J."/>
            <person name="Luo Z.H."/>
            <person name="Li M."/>
        </authorList>
    </citation>
    <scope>NUCLEOTIDE SEQUENCE [LARGE SCALE GENOMIC DNA]</scope>
    <source>
        <strain evidence="7">SpSt-125</strain>
    </source>
</reference>
<accession>A0A7J2U3S2</accession>
<dbReference type="GO" id="GO:0016787">
    <property type="term" value="F:hydrolase activity"/>
    <property type="evidence" value="ECO:0007669"/>
    <property type="project" value="UniProtKB-KW"/>
</dbReference>
<sequence>MKKTLKVSDIINKAQNMTKYTQVSLDDAQQRAVNAVTTVIGSGGLSVGVGPPGTGKTVVFTITQSIVFDRVNKDEVMVYIAPTNRLVEESATRASALLLRKGISEEDLKASIRVYGSWFKAEPLNQDVKLVFTTPYQPSMLKELLRIKKTIHIMVDEASTTPLHGPFIALSMAMARALEDKRIDWLESFSVIGDPMQAIAEGYSFHEKFELLIVSRILLYTIPDDEKGIVRQDPSKIFEIASKHAEAYGIKYAFLDNTYRIPKPTELLVSEPFYNRLLRGVIDYKTRLKEIKREIPSIKREIQQRLKITSKEVAGTIDNALDSHIPIVYLKDEGAAYAYAIKRGQQKVNIWRRPQEIEELDISRAALACEVAAYLVAVTVPQINIEILTPYIEMKTQMEVNLKRLIAETMLEQEIENRVRVSTVHAALGSEADIVIAVLGKEYIGDETKTIYFQTPELVNVQFSRHRRLVVVIGNIERLAKNFNKVSHMQNVARICNALEELKQQQVVIQRIVLR</sequence>
<dbReference type="PANTHER" id="PTHR43788:SF8">
    <property type="entry name" value="DNA-BINDING PROTEIN SMUBP-2"/>
    <property type="match status" value="1"/>
</dbReference>
<evidence type="ECO:0000259" key="5">
    <source>
        <dbReference type="Pfam" id="PF00270"/>
    </source>
</evidence>
<dbReference type="InterPro" id="IPR050534">
    <property type="entry name" value="Coronavir_polyprotein_1ab"/>
</dbReference>
<keyword evidence="2" id="KW-0378">Hydrolase</keyword>